<accession>A0A150GEF3</accession>
<organism evidence="3 4">
    <name type="scientific">Gonium pectorale</name>
    <name type="common">Green alga</name>
    <dbReference type="NCBI Taxonomy" id="33097"/>
    <lineage>
        <taxon>Eukaryota</taxon>
        <taxon>Viridiplantae</taxon>
        <taxon>Chlorophyta</taxon>
        <taxon>core chlorophytes</taxon>
        <taxon>Chlorophyceae</taxon>
        <taxon>CS clade</taxon>
        <taxon>Chlamydomonadales</taxon>
        <taxon>Volvocaceae</taxon>
        <taxon>Gonium</taxon>
    </lineage>
</organism>
<evidence type="ECO:0000259" key="2">
    <source>
        <dbReference type="PROSITE" id="PS50249"/>
    </source>
</evidence>
<proteinExistence type="predicted"/>
<dbReference type="GO" id="GO:0008237">
    <property type="term" value="F:metallopeptidase activity"/>
    <property type="evidence" value="ECO:0007669"/>
    <property type="project" value="InterPro"/>
</dbReference>
<gene>
    <name evidence="3" type="ORF">GPECTOR_29g12</name>
</gene>
<dbReference type="InterPro" id="IPR040749">
    <property type="entry name" value="BRCC36_C"/>
</dbReference>
<comment type="caution">
    <text evidence="3">The sequence shown here is derived from an EMBL/GenBank/DDBJ whole genome shotgun (WGS) entry which is preliminary data.</text>
</comment>
<dbReference type="InterPro" id="IPR037518">
    <property type="entry name" value="MPN"/>
</dbReference>
<sequence>MSLERVEVTQEVLLAMLVHAHSTESEEVMGLLLGDIREEEAAGGVGGGGAVCRVSLAFPQIRTDRRKDRVESSPEQLARCSAHAERLSRETGGRVRVIGWYHSHPHITVLPSHVDVRTQAMYQLLDPGFVGLIVSAFNRDPASEASGVQSLPDGDVHSAGPGSLPGSALGPLVRRGVPVCVLPAASRLERSFADVMVVERTLLMEEHEVYKRALAAAAAMAAASGGGPFPSRGAAPSPELTELHHSGVYTSHMVRLLETCLRPALHGMAALAAAQEAQAEQLRAQIAGLEEQLAGEGPGAGEGAGSTAHAGAVAALAVGGGVAGAEAGVSPTPAVAPAAADFAAIPPPPAAAPAGSFAAQPGVS</sequence>
<dbReference type="SUPFAM" id="SSF102712">
    <property type="entry name" value="JAB1/MPN domain"/>
    <property type="match status" value="1"/>
</dbReference>
<dbReference type="Pfam" id="PF01398">
    <property type="entry name" value="JAB"/>
    <property type="match status" value="1"/>
</dbReference>
<name>A0A150GEF3_GONPE</name>
<dbReference type="SMART" id="SM00232">
    <property type="entry name" value="JAB_MPN"/>
    <property type="match status" value="1"/>
</dbReference>
<dbReference type="InterPro" id="IPR000555">
    <property type="entry name" value="JAMM/MPN+_dom"/>
</dbReference>
<protein>
    <recommendedName>
        <fullName evidence="2">MPN domain-containing protein</fullName>
    </recommendedName>
</protein>
<reference evidence="4" key="1">
    <citation type="journal article" date="2016" name="Nat. Commun.">
        <title>The Gonium pectorale genome demonstrates co-option of cell cycle regulation during the evolution of multicellularity.</title>
        <authorList>
            <person name="Hanschen E.R."/>
            <person name="Marriage T.N."/>
            <person name="Ferris P.J."/>
            <person name="Hamaji T."/>
            <person name="Toyoda A."/>
            <person name="Fujiyama A."/>
            <person name="Neme R."/>
            <person name="Noguchi H."/>
            <person name="Minakuchi Y."/>
            <person name="Suzuki M."/>
            <person name="Kawai-Toyooka H."/>
            <person name="Smith D.R."/>
            <person name="Sparks H."/>
            <person name="Anderson J."/>
            <person name="Bakaric R."/>
            <person name="Luria V."/>
            <person name="Karger A."/>
            <person name="Kirschner M.W."/>
            <person name="Durand P.M."/>
            <person name="Michod R.E."/>
            <person name="Nozaki H."/>
            <person name="Olson B.J."/>
        </authorList>
    </citation>
    <scope>NUCLEOTIDE SEQUENCE [LARGE SCALE GENOMIC DNA]</scope>
    <source>
        <strain evidence="4">NIES-2863</strain>
    </source>
</reference>
<evidence type="ECO:0000256" key="1">
    <source>
        <dbReference type="SAM" id="MobiDB-lite"/>
    </source>
</evidence>
<dbReference type="STRING" id="33097.A0A150GEF3"/>
<dbReference type="Proteomes" id="UP000075714">
    <property type="component" value="Unassembled WGS sequence"/>
</dbReference>
<dbReference type="PROSITE" id="PS50249">
    <property type="entry name" value="MPN"/>
    <property type="match status" value="1"/>
</dbReference>
<dbReference type="InterPro" id="IPR050242">
    <property type="entry name" value="JAMM_MPN+_peptidase_M67A"/>
</dbReference>
<dbReference type="OrthoDB" id="446074at2759"/>
<feature type="domain" description="MPN" evidence="2">
    <location>
        <begin position="6"/>
        <end position="154"/>
    </location>
</feature>
<dbReference type="Gene3D" id="3.40.140.10">
    <property type="entry name" value="Cytidine Deaminase, domain 2"/>
    <property type="match status" value="1"/>
</dbReference>
<dbReference type="Pfam" id="PF18110">
    <property type="entry name" value="BRCC36_C"/>
    <property type="match status" value="1"/>
</dbReference>
<keyword evidence="4" id="KW-1185">Reference proteome</keyword>
<evidence type="ECO:0000313" key="4">
    <source>
        <dbReference type="Proteomes" id="UP000075714"/>
    </source>
</evidence>
<dbReference type="AlphaFoldDB" id="A0A150GEF3"/>
<feature type="region of interest" description="Disordered" evidence="1">
    <location>
        <begin position="144"/>
        <end position="163"/>
    </location>
</feature>
<dbReference type="EMBL" id="LSYV01000030">
    <property type="protein sequence ID" value="KXZ48214.1"/>
    <property type="molecule type" value="Genomic_DNA"/>
</dbReference>
<evidence type="ECO:0000313" key="3">
    <source>
        <dbReference type="EMBL" id="KXZ48214.1"/>
    </source>
</evidence>
<dbReference type="PANTHER" id="PTHR10410">
    <property type="entry name" value="EUKARYOTIC TRANSLATION INITIATION FACTOR 3 -RELATED"/>
    <property type="match status" value="1"/>
</dbReference>